<reference evidence="2 3" key="1">
    <citation type="submission" date="2019-03" db="EMBL/GenBank/DDBJ databases">
        <title>Genomic Encyclopedia of Type Strains, Phase IV (KMG-IV): sequencing the most valuable type-strain genomes for metagenomic binning, comparative biology and taxonomic classification.</title>
        <authorList>
            <person name="Goeker M."/>
        </authorList>
    </citation>
    <scope>NUCLEOTIDE SEQUENCE [LARGE SCALE GENOMIC DNA]</scope>
    <source>
        <strain evidence="2 3">DSM 100055</strain>
    </source>
</reference>
<dbReference type="SUPFAM" id="SSF56281">
    <property type="entry name" value="Metallo-hydrolase/oxidoreductase"/>
    <property type="match status" value="1"/>
</dbReference>
<dbReference type="RefSeq" id="WP_134112539.1">
    <property type="nucleotide sequence ID" value="NZ_SOBG01000002.1"/>
</dbReference>
<name>A0AA46DZU1_9FUSO</name>
<dbReference type="InterPro" id="IPR052926">
    <property type="entry name" value="Metallo-beta-lactamase_dom"/>
</dbReference>
<dbReference type="Proteomes" id="UP000294678">
    <property type="component" value="Unassembled WGS sequence"/>
</dbReference>
<dbReference type="GO" id="GO:0016740">
    <property type="term" value="F:transferase activity"/>
    <property type="evidence" value="ECO:0007669"/>
    <property type="project" value="TreeGrafter"/>
</dbReference>
<accession>A0AA46DZU1</accession>
<feature type="domain" description="Metallo-beta-lactamase" evidence="1">
    <location>
        <begin position="27"/>
        <end position="95"/>
    </location>
</feature>
<evidence type="ECO:0000259" key="1">
    <source>
        <dbReference type="Pfam" id="PF00753"/>
    </source>
</evidence>
<dbReference type="InterPro" id="IPR036866">
    <property type="entry name" value="RibonucZ/Hydroxyglut_hydro"/>
</dbReference>
<keyword evidence="3" id="KW-1185">Reference proteome</keyword>
<dbReference type="InterPro" id="IPR041712">
    <property type="entry name" value="DHPS-like_MBL-fold"/>
</dbReference>
<evidence type="ECO:0000313" key="2">
    <source>
        <dbReference type="EMBL" id="TDT71950.1"/>
    </source>
</evidence>
<gene>
    <name evidence="2" type="ORF">EV215_0642</name>
</gene>
<dbReference type="CDD" id="cd07713">
    <property type="entry name" value="DHPS-like_MBL-fold"/>
    <property type="match status" value="1"/>
</dbReference>
<dbReference type="PANTHER" id="PTHR13754:SF13">
    <property type="entry name" value="METALLO-BETA-LACTAMASE SUPERFAMILY PROTEIN (AFU_ORTHOLOGUE AFUA_3G07630)"/>
    <property type="match status" value="1"/>
</dbReference>
<dbReference type="EMBL" id="SOBG01000002">
    <property type="protein sequence ID" value="TDT71950.1"/>
    <property type="molecule type" value="Genomic_DNA"/>
</dbReference>
<dbReference type="AlphaFoldDB" id="A0AA46DZU1"/>
<dbReference type="Gene3D" id="3.60.15.10">
    <property type="entry name" value="Ribonuclease Z/Hydroxyacylglutathione hydrolase-like"/>
    <property type="match status" value="1"/>
</dbReference>
<proteinExistence type="predicted"/>
<organism evidence="2 3">
    <name type="scientific">Hypnocyclicus thermotrophus</name>
    <dbReference type="NCBI Taxonomy" id="1627895"/>
    <lineage>
        <taxon>Bacteria</taxon>
        <taxon>Fusobacteriati</taxon>
        <taxon>Fusobacteriota</taxon>
        <taxon>Fusobacteriia</taxon>
        <taxon>Fusobacteriales</taxon>
        <taxon>Fusobacteriaceae</taxon>
        <taxon>Hypnocyclicus</taxon>
    </lineage>
</organism>
<evidence type="ECO:0000313" key="3">
    <source>
        <dbReference type="Proteomes" id="UP000294678"/>
    </source>
</evidence>
<protein>
    <submittedName>
        <fullName evidence="2">7, 8-dihydropterin-6-yl-methyl-4-(Beta-D-ribofuranosyl)aminobenzene 5'-phosphate synthase</fullName>
    </submittedName>
</protein>
<dbReference type="Pfam" id="PF00753">
    <property type="entry name" value="Lactamase_B"/>
    <property type="match status" value="1"/>
</dbReference>
<dbReference type="PANTHER" id="PTHR13754">
    <property type="entry name" value="METALLO-BETA-LACTAMASE SUPERFAMILY PROTEIN"/>
    <property type="match status" value="1"/>
</dbReference>
<comment type="caution">
    <text evidence="2">The sequence shown here is derived from an EMBL/GenBank/DDBJ whole genome shotgun (WGS) entry which is preliminary data.</text>
</comment>
<sequence length="272" mass="31291">MEITVLIENLVYNQGLFGEHGLSLHILDKETSILFDTGQTENFLLNAKTLGIDINKVKYTILSHGHYDHTGGLKSLLEKNNKIELMVKKDIFQKKYSNSTGNIREIGLDNKISKYNNIKYLDKNIVSLTENIFIITKINNYNDFENDEKKLFVKENNKYVVDKFIDEVFLVLKNNDDTLTIITGCAHNGIINILKTTKEYFLNNKIKQVIGGFHLKGKSKERIDKTINELIKLEIQEIYINHCSGIEFFSELKNKNSNIKVIYAYTGSKIIS</sequence>
<dbReference type="InterPro" id="IPR001279">
    <property type="entry name" value="Metallo-B-lactamas"/>
</dbReference>